<dbReference type="Proteomes" id="UP000017133">
    <property type="component" value="Unassembled WGS sequence"/>
</dbReference>
<organism evidence="2 3">
    <name type="scientific">Photorhabdus temperata J3</name>
    <dbReference type="NCBI Taxonomy" id="1389415"/>
    <lineage>
        <taxon>Bacteria</taxon>
        <taxon>Pseudomonadati</taxon>
        <taxon>Pseudomonadota</taxon>
        <taxon>Gammaproteobacteria</taxon>
        <taxon>Enterobacterales</taxon>
        <taxon>Morganellaceae</taxon>
        <taxon>Photorhabdus</taxon>
    </lineage>
</organism>
<keyword evidence="1" id="KW-1133">Transmembrane helix</keyword>
<gene>
    <name evidence="2" type="ORF">O185_15535</name>
</gene>
<sequence>MIERVIALPAKLMSTHLPTLAMSVATVLILLTARFLRPTWPGPLLAMVLTTYVSWQFGLEKQVFRLLAVSAVEGCLLCQCLISNLELCVIWLSHP</sequence>
<keyword evidence="3" id="KW-1185">Reference proteome</keyword>
<dbReference type="PATRIC" id="fig|1389415.4.peg.3093"/>
<dbReference type="AlphaFoldDB" id="U7R052"/>
<proteinExistence type="predicted"/>
<comment type="caution">
    <text evidence="2">The sequence shown here is derived from an EMBL/GenBank/DDBJ whole genome shotgun (WGS) entry which is preliminary data.</text>
</comment>
<evidence type="ECO:0000313" key="2">
    <source>
        <dbReference type="EMBL" id="ERT12186.1"/>
    </source>
</evidence>
<reference evidence="2 3" key="1">
    <citation type="submission" date="2013-10" db="EMBL/GenBank/DDBJ databases">
        <title>Whole Genome Shotgun Sequence of Photorhabdus temperata J3.</title>
        <authorList>
            <person name="Park G.-S."/>
            <person name="Hong S.-J."/>
            <person name="Shin J.-H."/>
        </authorList>
    </citation>
    <scope>NUCLEOTIDE SEQUENCE [LARGE SCALE GENOMIC DNA]</scope>
    <source>
        <strain evidence="2 3">J3</strain>
    </source>
</reference>
<accession>U7R052</accession>
<feature type="transmembrane region" description="Helical" evidence="1">
    <location>
        <begin position="12"/>
        <end position="36"/>
    </location>
</feature>
<evidence type="ECO:0000256" key="1">
    <source>
        <dbReference type="SAM" id="Phobius"/>
    </source>
</evidence>
<protein>
    <submittedName>
        <fullName evidence="2">Uncharacterized protein</fullName>
    </submittedName>
</protein>
<keyword evidence="1" id="KW-0812">Transmembrane</keyword>
<dbReference type="EMBL" id="AXDT01000145">
    <property type="protein sequence ID" value="ERT12186.1"/>
    <property type="molecule type" value="Genomic_DNA"/>
</dbReference>
<evidence type="ECO:0000313" key="3">
    <source>
        <dbReference type="Proteomes" id="UP000017133"/>
    </source>
</evidence>
<feature type="transmembrane region" description="Helical" evidence="1">
    <location>
        <begin position="42"/>
        <end position="59"/>
    </location>
</feature>
<keyword evidence="1" id="KW-0472">Membrane</keyword>
<name>U7R052_PHOTE</name>